<dbReference type="SUPFAM" id="SSF53383">
    <property type="entry name" value="PLP-dependent transferases"/>
    <property type="match status" value="1"/>
</dbReference>
<dbReference type="CDD" id="cd00609">
    <property type="entry name" value="AAT_like"/>
    <property type="match status" value="1"/>
</dbReference>
<dbReference type="KEGG" id="jda:BW727_101621"/>
<dbReference type="Gene3D" id="3.40.640.10">
    <property type="entry name" value="Type I PLP-dependent aspartate aminotransferase-like (Major domain)"/>
    <property type="match status" value="1"/>
</dbReference>
<dbReference type="RefSeq" id="WP_062469530.1">
    <property type="nucleotide sequence ID" value="NZ_BBYN01000013.1"/>
</dbReference>
<dbReference type="GO" id="GO:0030170">
    <property type="term" value="F:pyridoxal phosphate binding"/>
    <property type="evidence" value="ECO:0007669"/>
    <property type="project" value="InterPro"/>
</dbReference>
<evidence type="ECO:0000256" key="3">
    <source>
        <dbReference type="ARBA" id="ARBA00022898"/>
    </source>
</evidence>
<name>A0A1S6IR09_9LACT</name>
<dbReference type="AlphaFoldDB" id="A0A1S6IR09"/>
<evidence type="ECO:0000256" key="5">
    <source>
        <dbReference type="ARBA" id="ARBA00037974"/>
    </source>
</evidence>
<comment type="similarity">
    <text evidence="5">Belongs to the class-II pyridoxal-phosphate-dependent aminotransferase family. MalY/PatB cystathionine beta-lyase subfamily.</text>
</comment>
<protein>
    <recommendedName>
        <fullName evidence="2">cysteine-S-conjugate beta-lyase</fullName>
        <ecNumber evidence="2">4.4.1.13</ecNumber>
    </recommendedName>
</protein>
<sequence>MLKYNFDRLADRDKDDSIKWTKSINEDRFGPIPDDYISMWIADMDFELAPPVCNHLENLMEKKTFAYIYPYENFFRAIQYWMTLKTDNQVPLEEICLDYGIVSSLYHVVQTFIQPGDRVLMHTPVYNPFREATENNQGILIENKLLVNEEKRFMIDFEELENQMQESKPKLFILCNPHNPGGTVWSRQDLTRLAELCLKYNVILVSDEAHSDHIQNGTFTSALDLEEKYRQNLIYVNSPNKAFNIAGLKTSYVIIPNNKLCEQYRETLVKCHIEQPNTLGAAALVASYTPEGLEWVQECFSYIVNNYQWVVKFVEKEIPQLELMPMDASYVLWIDVSDTGMSGEIFTTKLAQTKGVLVQEGLSFGPGGEDYIRINLGTSLELVQQAFKRIAECLNETVTDEINI</sequence>
<evidence type="ECO:0000313" key="7">
    <source>
        <dbReference type="EMBL" id="AQS53987.1"/>
    </source>
</evidence>
<evidence type="ECO:0000256" key="1">
    <source>
        <dbReference type="ARBA" id="ARBA00001933"/>
    </source>
</evidence>
<keyword evidence="3" id="KW-0663">Pyridoxal phosphate</keyword>
<dbReference type="InterPro" id="IPR004839">
    <property type="entry name" value="Aminotransferase_I/II_large"/>
</dbReference>
<comment type="cofactor">
    <cofactor evidence="1">
        <name>pyridoxal 5'-phosphate</name>
        <dbReference type="ChEBI" id="CHEBI:597326"/>
    </cofactor>
</comment>
<dbReference type="EC" id="4.4.1.13" evidence="2"/>
<organism evidence="7 8">
    <name type="scientific">Jeotgalibaca dankookensis</name>
    <dbReference type="NCBI Taxonomy" id="708126"/>
    <lineage>
        <taxon>Bacteria</taxon>
        <taxon>Bacillati</taxon>
        <taxon>Bacillota</taxon>
        <taxon>Bacilli</taxon>
        <taxon>Lactobacillales</taxon>
        <taxon>Carnobacteriaceae</taxon>
        <taxon>Jeotgalibaca</taxon>
    </lineage>
</organism>
<dbReference type="InterPro" id="IPR051798">
    <property type="entry name" value="Class-II_PLP-Dep_Aminotrans"/>
</dbReference>
<dbReference type="InterPro" id="IPR015422">
    <property type="entry name" value="PyrdxlP-dep_Trfase_small"/>
</dbReference>
<dbReference type="EMBL" id="CP019728">
    <property type="protein sequence ID" value="AQS53987.1"/>
    <property type="molecule type" value="Genomic_DNA"/>
</dbReference>
<dbReference type="Gene3D" id="3.90.1150.10">
    <property type="entry name" value="Aspartate Aminotransferase, domain 1"/>
    <property type="match status" value="1"/>
</dbReference>
<dbReference type="PANTHER" id="PTHR43525">
    <property type="entry name" value="PROTEIN MALY"/>
    <property type="match status" value="1"/>
</dbReference>
<keyword evidence="8" id="KW-1185">Reference proteome</keyword>
<dbReference type="InterPro" id="IPR015424">
    <property type="entry name" value="PyrdxlP-dep_Trfase"/>
</dbReference>
<dbReference type="Pfam" id="PF00155">
    <property type="entry name" value="Aminotran_1_2"/>
    <property type="match status" value="1"/>
</dbReference>
<evidence type="ECO:0000256" key="2">
    <source>
        <dbReference type="ARBA" id="ARBA00012224"/>
    </source>
</evidence>
<dbReference type="STRING" id="708126.BW727_101621"/>
<reference evidence="7 8" key="1">
    <citation type="journal article" date="2014" name="Int. J. Syst. Evol. Microbiol.">
        <title>Jeotgalibaca dankookensis gen. nov., sp. nov., a member of the family Carnobacteriaceae, isolated from seujeot (Korean traditional food).</title>
        <authorList>
            <person name="Lee D.G."/>
            <person name="Trujillo M.E."/>
            <person name="Kang H."/>
            <person name="Ahn T.Y."/>
        </authorList>
    </citation>
    <scope>NUCLEOTIDE SEQUENCE [LARGE SCALE GENOMIC DNA]</scope>
    <source>
        <strain evidence="7 8">EX-07</strain>
    </source>
</reference>
<dbReference type="OrthoDB" id="9802872at2"/>
<proteinExistence type="inferred from homology"/>
<dbReference type="InterPro" id="IPR015421">
    <property type="entry name" value="PyrdxlP-dep_Trfase_major"/>
</dbReference>
<accession>A0A1S6IR09</accession>
<gene>
    <name evidence="7" type="primary">patB</name>
    <name evidence="7" type="ORF">BW727_101621</name>
</gene>
<feature type="domain" description="Aminotransferase class I/classII large" evidence="6">
    <location>
        <begin position="93"/>
        <end position="390"/>
    </location>
</feature>
<keyword evidence="4 7" id="KW-0456">Lyase</keyword>
<dbReference type="GO" id="GO:0047804">
    <property type="term" value="F:cysteine-S-conjugate beta-lyase activity"/>
    <property type="evidence" value="ECO:0007669"/>
    <property type="project" value="UniProtKB-EC"/>
</dbReference>
<evidence type="ECO:0000256" key="4">
    <source>
        <dbReference type="ARBA" id="ARBA00023239"/>
    </source>
</evidence>
<dbReference type="Proteomes" id="UP000188993">
    <property type="component" value="Chromosome"/>
</dbReference>
<dbReference type="PANTHER" id="PTHR43525:SF1">
    <property type="entry name" value="PROTEIN MALY"/>
    <property type="match status" value="1"/>
</dbReference>
<evidence type="ECO:0000259" key="6">
    <source>
        <dbReference type="Pfam" id="PF00155"/>
    </source>
</evidence>
<evidence type="ECO:0000313" key="8">
    <source>
        <dbReference type="Proteomes" id="UP000188993"/>
    </source>
</evidence>